<dbReference type="PANTHER" id="PTHR43711">
    <property type="entry name" value="TWO-COMPONENT HISTIDINE KINASE"/>
    <property type="match status" value="1"/>
</dbReference>
<dbReference type="PRINTS" id="PR00344">
    <property type="entry name" value="BCTRLSENSOR"/>
</dbReference>
<reference evidence="11 12" key="1">
    <citation type="submission" date="2015-07" db="EMBL/GenBank/DDBJ databases">
        <title>Genome sequence of Leptolinea tardivitalis DSM 16556.</title>
        <authorList>
            <person name="Hemp J."/>
            <person name="Ward L.M."/>
            <person name="Pace L.A."/>
            <person name="Fischer W.W."/>
        </authorList>
    </citation>
    <scope>NUCLEOTIDE SEQUENCE [LARGE SCALE GENOMIC DNA]</scope>
    <source>
        <strain evidence="11 12">YMTK-2</strain>
    </source>
</reference>
<dbReference type="OrthoDB" id="9777816at2"/>
<evidence type="ECO:0000256" key="1">
    <source>
        <dbReference type="ARBA" id="ARBA00000085"/>
    </source>
</evidence>
<dbReference type="PROSITE" id="PS50112">
    <property type="entry name" value="PAS"/>
    <property type="match status" value="1"/>
</dbReference>
<dbReference type="FunFam" id="1.10.287.130:FF:000001">
    <property type="entry name" value="Two-component sensor histidine kinase"/>
    <property type="match status" value="1"/>
</dbReference>
<dbReference type="SUPFAM" id="SSF55874">
    <property type="entry name" value="ATPase domain of HSP90 chaperone/DNA topoisomerase II/histidine kinase"/>
    <property type="match status" value="1"/>
</dbReference>
<dbReference type="InterPro" id="IPR029016">
    <property type="entry name" value="GAF-like_dom_sf"/>
</dbReference>
<keyword evidence="7" id="KW-0472">Membrane</keyword>
<dbReference type="InterPro" id="IPR000014">
    <property type="entry name" value="PAS"/>
</dbReference>
<dbReference type="SUPFAM" id="SSF55785">
    <property type="entry name" value="PYP-like sensor domain (PAS domain)"/>
    <property type="match status" value="1"/>
</dbReference>
<feature type="domain" description="Histidine kinase" evidence="8">
    <location>
        <begin position="303"/>
        <end position="517"/>
    </location>
</feature>
<dbReference type="InterPro" id="IPR000700">
    <property type="entry name" value="PAS-assoc_C"/>
</dbReference>
<dbReference type="Gene3D" id="3.30.565.10">
    <property type="entry name" value="Histidine kinase-like ATPase, C-terminal domain"/>
    <property type="match status" value="1"/>
</dbReference>
<dbReference type="SMART" id="SM00065">
    <property type="entry name" value="GAF"/>
    <property type="match status" value="1"/>
</dbReference>
<dbReference type="Pfam" id="PF00512">
    <property type="entry name" value="HisKA"/>
    <property type="match status" value="1"/>
</dbReference>
<dbReference type="AlphaFoldDB" id="A0A0P6WYU2"/>
<gene>
    <name evidence="11" type="ORF">ADM99_10500</name>
</gene>
<keyword evidence="4" id="KW-0808">Transferase</keyword>
<dbReference type="Pfam" id="PF02518">
    <property type="entry name" value="HATPase_c"/>
    <property type="match status" value="1"/>
</dbReference>
<dbReference type="InterPro" id="IPR036097">
    <property type="entry name" value="HisK_dim/P_sf"/>
</dbReference>
<evidence type="ECO:0000256" key="6">
    <source>
        <dbReference type="ARBA" id="ARBA00023012"/>
    </source>
</evidence>
<keyword evidence="5" id="KW-0418">Kinase</keyword>
<dbReference type="EC" id="2.7.13.3" evidence="2"/>
<name>A0A0P6WYU2_9CHLR</name>
<dbReference type="PANTHER" id="PTHR43711:SF1">
    <property type="entry name" value="HISTIDINE KINASE 1"/>
    <property type="match status" value="1"/>
</dbReference>
<dbReference type="InterPro" id="IPR004358">
    <property type="entry name" value="Sig_transdc_His_kin-like_C"/>
</dbReference>
<dbReference type="InterPro" id="IPR003018">
    <property type="entry name" value="GAF"/>
</dbReference>
<evidence type="ECO:0000259" key="9">
    <source>
        <dbReference type="PROSITE" id="PS50112"/>
    </source>
</evidence>
<feature type="domain" description="PAS" evidence="9">
    <location>
        <begin position="168"/>
        <end position="214"/>
    </location>
</feature>
<keyword evidence="12" id="KW-1185">Reference proteome</keyword>
<dbReference type="InterPro" id="IPR035965">
    <property type="entry name" value="PAS-like_dom_sf"/>
</dbReference>
<evidence type="ECO:0000313" key="11">
    <source>
        <dbReference type="EMBL" id="KPL71843.1"/>
    </source>
</evidence>
<dbReference type="STRING" id="229920.ADM99_10500"/>
<dbReference type="Pfam" id="PF01590">
    <property type="entry name" value="GAF"/>
    <property type="match status" value="1"/>
</dbReference>
<dbReference type="PROSITE" id="PS50109">
    <property type="entry name" value="HIS_KIN"/>
    <property type="match status" value="1"/>
</dbReference>
<dbReference type="CDD" id="cd00082">
    <property type="entry name" value="HisKA"/>
    <property type="match status" value="1"/>
</dbReference>
<organism evidence="11 12">
    <name type="scientific">Leptolinea tardivitalis</name>
    <dbReference type="NCBI Taxonomy" id="229920"/>
    <lineage>
        <taxon>Bacteria</taxon>
        <taxon>Bacillati</taxon>
        <taxon>Chloroflexota</taxon>
        <taxon>Anaerolineae</taxon>
        <taxon>Anaerolineales</taxon>
        <taxon>Anaerolineaceae</taxon>
        <taxon>Leptolinea</taxon>
    </lineage>
</organism>
<dbReference type="Proteomes" id="UP000050430">
    <property type="component" value="Unassembled WGS sequence"/>
</dbReference>
<evidence type="ECO:0000256" key="4">
    <source>
        <dbReference type="ARBA" id="ARBA00022679"/>
    </source>
</evidence>
<dbReference type="PROSITE" id="PS50113">
    <property type="entry name" value="PAC"/>
    <property type="match status" value="1"/>
</dbReference>
<keyword evidence="6" id="KW-0902">Two-component regulatory system</keyword>
<evidence type="ECO:0000256" key="7">
    <source>
        <dbReference type="ARBA" id="ARBA00023136"/>
    </source>
</evidence>
<dbReference type="InterPro" id="IPR003594">
    <property type="entry name" value="HATPase_dom"/>
</dbReference>
<dbReference type="EMBL" id="LGCK01000010">
    <property type="protein sequence ID" value="KPL71843.1"/>
    <property type="molecule type" value="Genomic_DNA"/>
</dbReference>
<dbReference type="Gene3D" id="1.10.287.130">
    <property type="match status" value="1"/>
</dbReference>
<comment type="caution">
    <text evidence="11">The sequence shown here is derived from an EMBL/GenBank/DDBJ whole genome shotgun (WGS) entry which is preliminary data.</text>
</comment>
<dbReference type="InterPro" id="IPR003661">
    <property type="entry name" value="HisK_dim/P_dom"/>
</dbReference>
<feature type="domain" description="PAC" evidence="10">
    <location>
        <begin position="246"/>
        <end position="299"/>
    </location>
</feature>
<dbReference type="InterPro" id="IPR005467">
    <property type="entry name" value="His_kinase_dom"/>
</dbReference>
<dbReference type="Gene3D" id="3.30.450.40">
    <property type="match status" value="1"/>
</dbReference>
<comment type="catalytic activity">
    <reaction evidence="1">
        <text>ATP + protein L-histidine = ADP + protein N-phospho-L-histidine.</text>
        <dbReference type="EC" id="2.7.13.3"/>
    </reaction>
</comment>
<dbReference type="Gene3D" id="3.30.450.20">
    <property type="entry name" value="PAS domain"/>
    <property type="match status" value="1"/>
</dbReference>
<protein>
    <recommendedName>
        <fullName evidence="2">histidine kinase</fullName>
        <ecNumber evidence="2">2.7.13.3</ecNumber>
    </recommendedName>
</protein>
<dbReference type="SMART" id="SM00388">
    <property type="entry name" value="HisKA"/>
    <property type="match status" value="1"/>
</dbReference>
<dbReference type="FunFam" id="3.30.565.10:FF:000006">
    <property type="entry name" value="Sensor histidine kinase WalK"/>
    <property type="match status" value="1"/>
</dbReference>
<evidence type="ECO:0000259" key="10">
    <source>
        <dbReference type="PROSITE" id="PS50113"/>
    </source>
</evidence>
<dbReference type="Pfam" id="PF13426">
    <property type="entry name" value="PAS_9"/>
    <property type="match status" value="1"/>
</dbReference>
<dbReference type="GO" id="GO:0000155">
    <property type="term" value="F:phosphorelay sensor kinase activity"/>
    <property type="evidence" value="ECO:0007669"/>
    <property type="project" value="InterPro"/>
</dbReference>
<dbReference type="SMART" id="SM00387">
    <property type="entry name" value="HATPase_c"/>
    <property type="match status" value="1"/>
</dbReference>
<keyword evidence="3" id="KW-0597">Phosphoprotein</keyword>
<evidence type="ECO:0000256" key="2">
    <source>
        <dbReference type="ARBA" id="ARBA00012438"/>
    </source>
</evidence>
<dbReference type="CDD" id="cd00130">
    <property type="entry name" value="PAS"/>
    <property type="match status" value="1"/>
</dbReference>
<dbReference type="InterPro" id="IPR036890">
    <property type="entry name" value="HATPase_C_sf"/>
</dbReference>
<dbReference type="RefSeq" id="WP_062420502.1">
    <property type="nucleotide sequence ID" value="NZ_BBYA01000002.1"/>
</dbReference>
<proteinExistence type="predicted"/>
<accession>A0A0P6WYU2</accession>
<evidence type="ECO:0000259" key="8">
    <source>
        <dbReference type="PROSITE" id="PS50109"/>
    </source>
</evidence>
<dbReference type="InterPro" id="IPR050736">
    <property type="entry name" value="Sensor_HK_Regulatory"/>
</dbReference>
<evidence type="ECO:0000313" key="12">
    <source>
        <dbReference type="Proteomes" id="UP000050430"/>
    </source>
</evidence>
<dbReference type="SMART" id="SM00091">
    <property type="entry name" value="PAS"/>
    <property type="match status" value="1"/>
</dbReference>
<dbReference type="CDD" id="cd00075">
    <property type="entry name" value="HATPase"/>
    <property type="match status" value="1"/>
</dbReference>
<sequence length="519" mass="57505">MLPDFRVRQRDYLLEIAAALAGELDIKTLLERILSVSIEMLAGQGGLIALRSETQGWKIQTSVGIQPAFLRAITPLLADIPASVESVEAEIPEINRLLDHLTFAASMGFLTGVGLPLTARQKVVGVIYIFRSYPGIFSKNDRTLLRSFANQAAVAVQNAQLYKQVIHEKQRMEALLDNAGDGILILNPDRRIQVCNASFSRLYGLDSDRIQGSSHDQIIQWNGPTQGITLEQAEAGGWPLSPHAQLYVEGDLKRRNNQVPLPIGITYAPLLSEEGNLLNIIATIRDITRFREAEELKSTFISIISHELKTPVALIKGYVSTLRRDDARWDRKVVNESLQVIEEEADRLTGLIENMLDASRLQAGGVKLKQSDILLSDMAERLVKRFQTQTDKHTLVTDFPPDFPVILADETRIQQVLSNLISNAIKYSPGGEIRVSGQVRPDRIIIGVSDEGPGISPNDIPHVFDRFYRSPEMARATKGAGLGLYLSRAIIEAHGGRIWVDPSPQGARFFFTLPRPANG</sequence>
<dbReference type="SUPFAM" id="SSF55781">
    <property type="entry name" value="GAF domain-like"/>
    <property type="match status" value="1"/>
</dbReference>
<dbReference type="SUPFAM" id="SSF47384">
    <property type="entry name" value="Homodimeric domain of signal transducing histidine kinase"/>
    <property type="match status" value="1"/>
</dbReference>
<evidence type="ECO:0000256" key="5">
    <source>
        <dbReference type="ARBA" id="ARBA00022777"/>
    </source>
</evidence>
<evidence type="ECO:0000256" key="3">
    <source>
        <dbReference type="ARBA" id="ARBA00022553"/>
    </source>
</evidence>